<comment type="caution">
    <text evidence="3">The sequence shown here is derived from an EMBL/GenBank/DDBJ whole genome shotgun (WGS) entry which is preliminary data.</text>
</comment>
<dbReference type="EMBL" id="JNBR01000555">
    <property type="protein sequence ID" value="OQR91124.1"/>
    <property type="molecule type" value="Genomic_DNA"/>
</dbReference>
<evidence type="ECO:0000256" key="1">
    <source>
        <dbReference type="SAM" id="Coils"/>
    </source>
</evidence>
<evidence type="ECO:0000256" key="2">
    <source>
        <dbReference type="SAM" id="MobiDB-lite"/>
    </source>
</evidence>
<protein>
    <submittedName>
        <fullName evidence="3">Plectin-like protein</fullName>
    </submittedName>
</protein>
<dbReference type="GO" id="GO:0000722">
    <property type="term" value="P:telomere maintenance via recombination"/>
    <property type="evidence" value="ECO:0007669"/>
    <property type="project" value="TreeGrafter"/>
</dbReference>
<feature type="compositionally biased region" description="Polar residues" evidence="2">
    <location>
        <begin position="1"/>
        <end position="14"/>
    </location>
</feature>
<feature type="coiled-coil region" evidence="1">
    <location>
        <begin position="791"/>
        <end position="913"/>
    </location>
</feature>
<feature type="coiled-coil region" evidence="1">
    <location>
        <begin position="316"/>
        <end position="386"/>
    </location>
</feature>
<evidence type="ECO:0000313" key="4">
    <source>
        <dbReference type="Proteomes" id="UP000243579"/>
    </source>
</evidence>
<keyword evidence="1" id="KW-0175">Coiled coil</keyword>
<proteinExistence type="predicted"/>
<dbReference type="GO" id="GO:0006302">
    <property type="term" value="P:double-strand break repair"/>
    <property type="evidence" value="ECO:0007669"/>
    <property type="project" value="TreeGrafter"/>
</dbReference>
<dbReference type="Proteomes" id="UP000243579">
    <property type="component" value="Unassembled WGS sequence"/>
</dbReference>
<name>A0A1V9YZ84_ACHHY</name>
<dbReference type="PANTHER" id="PTHR18867">
    <property type="entry name" value="RAD50"/>
    <property type="match status" value="1"/>
</dbReference>
<reference evidence="3 4" key="1">
    <citation type="journal article" date="2014" name="Genome Biol. Evol.">
        <title>The secreted proteins of Achlya hypogyna and Thraustotheca clavata identify the ancestral oomycete secretome and reveal gene acquisitions by horizontal gene transfer.</title>
        <authorList>
            <person name="Misner I."/>
            <person name="Blouin N."/>
            <person name="Leonard G."/>
            <person name="Richards T.A."/>
            <person name="Lane C.E."/>
        </authorList>
    </citation>
    <scope>NUCLEOTIDE SEQUENCE [LARGE SCALE GENOMIC DNA]</scope>
    <source>
        <strain evidence="3 4">ATCC 48635</strain>
    </source>
</reference>
<dbReference type="GO" id="GO:0043047">
    <property type="term" value="F:single-stranded telomeric DNA binding"/>
    <property type="evidence" value="ECO:0007669"/>
    <property type="project" value="TreeGrafter"/>
</dbReference>
<dbReference type="GO" id="GO:0051880">
    <property type="term" value="F:G-quadruplex DNA binding"/>
    <property type="evidence" value="ECO:0007669"/>
    <property type="project" value="TreeGrafter"/>
</dbReference>
<dbReference type="PANTHER" id="PTHR18867:SF12">
    <property type="entry name" value="DNA REPAIR PROTEIN RAD50"/>
    <property type="match status" value="1"/>
</dbReference>
<dbReference type="GO" id="GO:0003691">
    <property type="term" value="F:double-stranded telomeric DNA binding"/>
    <property type="evidence" value="ECO:0007669"/>
    <property type="project" value="TreeGrafter"/>
</dbReference>
<dbReference type="GO" id="GO:0000794">
    <property type="term" value="C:condensed nuclear chromosome"/>
    <property type="evidence" value="ECO:0007669"/>
    <property type="project" value="TreeGrafter"/>
</dbReference>
<feature type="coiled-coil region" evidence="1">
    <location>
        <begin position="110"/>
        <end position="137"/>
    </location>
</feature>
<sequence>MKGSSKSPHASSRTSGRRSSKETPDTMLLAQLQQLQLQQLQHHGHLLSYPPMVYPLPTATRAVEAEPGAAVLQQLEVKESRMGQLSALLEAMKHESSTTAEAMHKTLSELQALQQTNTALAAQVERTKEAMAIAEAEHSAQLQQLVLAVESERADARTKFETAMLERQREHDGVRHQLEREAATLRSDKDELAHEVTELTHQCDHLQEQRATLETELKAVVRSADLVKDEYESYQAAMNLKFNELEAEKQELAQHLAATFKDLERARAALVDVNNNAAQLSATLHQNEQSWQRTVEGMERQRGEEAKESAALRATLQAMEEALQVERGQKEELNTAMRSELQRFSDEMLALDTQHSQAAAALQGDLEASQAQLRQATQDIATLHNELQSKAGVTADAMRQLEKTLALKSEALDAYAESNSALENELAQTRTQLRAIEADLDAVHFARRILEDKLQGFTVAWAELSPLVGLAPMENDPAILVAKAKELATLVLERHSLLDAMRQLQLQQTTALEEWTNARSQLELLIAGKDEELASVKMDCTTLAAELQTRAAGQAAEVAALNDACAAKVTGLENAMQATALQSMQLSRSVEAQKARMLQLEEEKRELLHEADQLNRTVDTMFQGKNQLQLELDNVKALLSAAQAELDDLSDAHTQLKAASATDLADLRTHKAALERSLVQEREAGEREAAAKAQQVAHLEADLALLTSQFTNLQAEAATSRQHLVELNDALEAQGRALADATENAAEWKDRADVLTASTANVEGTLKQEVLSYSNQCVALSGDKKRLEVALATMQSQVDLLNGDLQAARSEKRVLQQSLQERDEALVTAQGDAAQSKAEIERLQRTRSNMQTELGRMNDEVNDHLRQLEVLRREFRSQEKAFATQDDLHKKEIESLRHELLEATALNDELQTKMATIQAAANATINDLVAELTHAEEAHKAEAAARAKEDDLLRTQYRYLEEDLKRKEAEWRESSAILKRESLLRKEHLDTLDAKYTKQKEVLEAKKLDVDRVAKEAEQRQFRVAELERKLAPLVNAKETLTERVADLKHTLEAKTRESQELEERLRTEIAKLQKEKRDLEALRARHQDDSERDSLGRFATLQAQLAAENKTLKAHIERYKSDLSDASQNVLTLAQRLEALQTSSSRTISELSAQLQSAEQQYQTQTSALERDLALARDQVTEANVTRQLLQKELRRLHLHHKDEPMASVRTSASVPESRQFTIEAEDDNHIAATARSALQSSDPFDTKASLADIPVALLRAQIGLDLSTPAKGNNQVEGVPHLDFELLKSAGASMPALHLNSSDRHEGDIATDDAALRSAVKKSKSLKLLKGKRQRHPGATDLLPKLV</sequence>
<gene>
    <name evidence="3" type="ORF">ACHHYP_04964</name>
</gene>
<dbReference type="GO" id="GO:0070192">
    <property type="term" value="P:chromosome organization involved in meiotic cell cycle"/>
    <property type="evidence" value="ECO:0007669"/>
    <property type="project" value="TreeGrafter"/>
</dbReference>
<organism evidence="3 4">
    <name type="scientific">Achlya hypogyna</name>
    <name type="common">Oomycete</name>
    <name type="synonym">Protoachlya hypogyna</name>
    <dbReference type="NCBI Taxonomy" id="1202772"/>
    <lineage>
        <taxon>Eukaryota</taxon>
        <taxon>Sar</taxon>
        <taxon>Stramenopiles</taxon>
        <taxon>Oomycota</taxon>
        <taxon>Saprolegniomycetes</taxon>
        <taxon>Saprolegniales</taxon>
        <taxon>Achlyaceae</taxon>
        <taxon>Achlya</taxon>
    </lineage>
</organism>
<keyword evidence="4" id="KW-1185">Reference proteome</keyword>
<feature type="coiled-coil region" evidence="1">
    <location>
        <begin position="175"/>
        <end position="283"/>
    </location>
</feature>
<feature type="coiled-coil region" evidence="1">
    <location>
        <begin position="583"/>
        <end position="758"/>
    </location>
</feature>
<feature type="coiled-coil region" evidence="1">
    <location>
        <begin position="412"/>
        <end position="439"/>
    </location>
</feature>
<dbReference type="GO" id="GO:0030870">
    <property type="term" value="C:Mre11 complex"/>
    <property type="evidence" value="ECO:0007669"/>
    <property type="project" value="TreeGrafter"/>
</dbReference>
<dbReference type="GO" id="GO:0007004">
    <property type="term" value="P:telomere maintenance via telomerase"/>
    <property type="evidence" value="ECO:0007669"/>
    <property type="project" value="TreeGrafter"/>
</dbReference>
<evidence type="ECO:0000313" key="3">
    <source>
        <dbReference type="EMBL" id="OQR91124.1"/>
    </source>
</evidence>
<dbReference type="OrthoDB" id="78814at2759"/>
<feature type="coiled-coil region" evidence="1">
    <location>
        <begin position="1000"/>
        <end position="1194"/>
    </location>
</feature>
<feature type="region of interest" description="Disordered" evidence="2">
    <location>
        <begin position="1"/>
        <end position="24"/>
    </location>
</feature>
<accession>A0A1V9YZ84</accession>